<dbReference type="PANTHER" id="PTHR13887">
    <property type="entry name" value="GLUTATHIONE S-TRANSFERASE KAPPA"/>
    <property type="match status" value="1"/>
</dbReference>
<organism evidence="2 3">
    <name type="scientific">Georgenia deserti</name>
    <dbReference type="NCBI Taxonomy" id="2093781"/>
    <lineage>
        <taxon>Bacteria</taxon>
        <taxon>Bacillati</taxon>
        <taxon>Actinomycetota</taxon>
        <taxon>Actinomycetes</taxon>
        <taxon>Micrococcales</taxon>
        <taxon>Bogoriellaceae</taxon>
        <taxon>Georgenia</taxon>
    </lineage>
</organism>
<dbReference type="Gene3D" id="3.40.30.10">
    <property type="entry name" value="Glutaredoxin"/>
    <property type="match status" value="1"/>
</dbReference>
<name>A0ABW4L8E2_9MICO</name>
<dbReference type="RefSeq" id="WP_388006320.1">
    <property type="nucleotide sequence ID" value="NZ_JBHUEE010000005.1"/>
</dbReference>
<dbReference type="InterPro" id="IPR001853">
    <property type="entry name" value="DSBA-like_thioredoxin_dom"/>
</dbReference>
<proteinExistence type="predicted"/>
<gene>
    <name evidence="2" type="ORF">ACFSE6_10675</name>
</gene>
<protein>
    <submittedName>
        <fullName evidence="2">DsbA family protein</fullName>
    </submittedName>
</protein>
<dbReference type="SUPFAM" id="SSF52833">
    <property type="entry name" value="Thioredoxin-like"/>
    <property type="match status" value="1"/>
</dbReference>
<comment type="caution">
    <text evidence="2">The sequence shown here is derived from an EMBL/GenBank/DDBJ whole genome shotgun (WGS) entry which is preliminary data.</text>
</comment>
<dbReference type="EMBL" id="JBHUEE010000005">
    <property type="protein sequence ID" value="MFD1718301.1"/>
    <property type="molecule type" value="Genomic_DNA"/>
</dbReference>
<sequence>MSEPIVVDVWSDIACPWCYVGKRRFESGVRQFGGDVALTYHSFELAPDTPVDFDGSEVDFLTGYKGISREQAEQMLDQMTTLAADEGLAYDYDALRHTNTLKAHEVLHLAKARGVQLDLVEQLFSAYFEQGRHLGDDDELARLGAEVGLDEAEVRRALADGTFREAVRQDIAQARAYGIAGVPFYVIDGRYGVSGAQPAAVFAQALGQVAQERRTAAEVAR</sequence>
<dbReference type="Proteomes" id="UP001597277">
    <property type="component" value="Unassembled WGS sequence"/>
</dbReference>
<evidence type="ECO:0000259" key="1">
    <source>
        <dbReference type="Pfam" id="PF01323"/>
    </source>
</evidence>
<dbReference type="Pfam" id="PF01323">
    <property type="entry name" value="DSBA"/>
    <property type="match status" value="1"/>
</dbReference>
<reference evidence="3" key="1">
    <citation type="journal article" date="2019" name="Int. J. Syst. Evol. Microbiol.">
        <title>The Global Catalogue of Microorganisms (GCM) 10K type strain sequencing project: providing services to taxonomists for standard genome sequencing and annotation.</title>
        <authorList>
            <consortium name="The Broad Institute Genomics Platform"/>
            <consortium name="The Broad Institute Genome Sequencing Center for Infectious Disease"/>
            <person name="Wu L."/>
            <person name="Ma J."/>
        </authorList>
    </citation>
    <scope>NUCLEOTIDE SEQUENCE [LARGE SCALE GENOMIC DNA]</scope>
    <source>
        <strain evidence="3">JCM 17130</strain>
    </source>
</reference>
<dbReference type="InterPro" id="IPR036249">
    <property type="entry name" value="Thioredoxin-like_sf"/>
</dbReference>
<keyword evidence="3" id="KW-1185">Reference proteome</keyword>
<evidence type="ECO:0000313" key="3">
    <source>
        <dbReference type="Proteomes" id="UP001597277"/>
    </source>
</evidence>
<feature type="domain" description="DSBA-like thioredoxin" evidence="1">
    <location>
        <begin position="6"/>
        <end position="206"/>
    </location>
</feature>
<dbReference type="CDD" id="cd03024">
    <property type="entry name" value="DsbA_FrnE"/>
    <property type="match status" value="1"/>
</dbReference>
<evidence type="ECO:0000313" key="2">
    <source>
        <dbReference type="EMBL" id="MFD1718301.1"/>
    </source>
</evidence>
<accession>A0ABW4L8E2</accession>
<dbReference type="PANTHER" id="PTHR13887:SF41">
    <property type="entry name" value="THIOREDOXIN SUPERFAMILY PROTEIN"/>
    <property type="match status" value="1"/>
</dbReference>